<organism evidence="1">
    <name type="scientific">marine metagenome</name>
    <dbReference type="NCBI Taxonomy" id="408172"/>
    <lineage>
        <taxon>unclassified sequences</taxon>
        <taxon>metagenomes</taxon>
        <taxon>ecological metagenomes</taxon>
    </lineage>
</organism>
<sequence length="183" mass="18999">MKVRALVSSRAVALISSIILVAACGADSSYEISFDDPGVVAALSAIGAADIDQHIRVLADDSLQGRRPGTTGYEGAMRYVETTLTSLDLAPAGVDGSFRQAVPLRHSVVQPDASSLTLTSAGGATEMSYGVDFYLSPDHMRVESEVSAPVAFVGFGVSAPTFGYDDYADVDVEGKIVAYISGA</sequence>
<dbReference type="EMBL" id="UINC01048750">
    <property type="protein sequence ID" value="SVB59684.1"/>
    <property type="molecule type" value="Genomic_DNA"/>
</dbReference>
<dbReference type="AlphaFoldDB" id="A0A382FBK0"/>
<evidence type="ECO:0008006" key="2">
    <source>
        <dbReference type="Google" id="ProtNLM"/>
    </source>
</evidence>
<proteinExistence type="predicted"/>
<evidence type="ECO:0000313" key="1">
    <source>
        <dbReference type="EMBL" id="SVB59684.1"/>
    </source>
</evidence>
<reference evidence="1" key="1">
    <citation type="submission" date="2018-05" db="EMBL/GenBank/DDBJ databases">
        <authorList>
            <person name="Lanie J.A."/>
            <person name="Ng W.-L."/>
            <person name="Kazmierczak K.M."/>
            <person name="Andrzejewski T.M."/>
            <person name="Davidsen T.M."/>
            <person name="Wayne K.J."/>
            <person name="Tettelin H."/>
            <person name="Glass J.I."/>
            <person name="Rusch D."/>
            <person name="Podicherti R."/>
            <person name="Tsui H.-C.T."/>
            <person name="Winkler M.E."/>
        </authorList>
    </citation>
    <scope>NUCLEOTIDE SEQUENCE</scope>
</reference>
<gene>
    <name evidence="1" type="ORF">METZ01_LOCUS212538</name>
</gene>
<feature type="non-terminal residue" evidence="1">
    <location>
        <position position="183"/>
    </location>
</feature>
<name>A0A382FBK0_9ZZZZ</name>
<protein>
    <recommendedName>
        <fullName evidence="2">Peptidase M28 domain-containing protein</fullName>
    </recommendedName>
</protein>
<accession>A0A382FBK0</accession>
<dbReference type="PROSITE" id="PS51257">
    <property type="entry name" value="PROKAR_LIPOPROTEIN"/>
    <property type="match status" value="1"/>
</dbReference>